<reference evidence="1 2" key="1">
    <citation type="submission" date="2018-06" db="EMBL/GenBank/DDBJ databases">
        <authorList>
            <consortium name="Pathogen Informatics"/>
            <person name="Doyle S."/>
        </authorList>
    </citation>
    <scope>NUCLEOTIDE SEQUENCE [LARGE SCALE GENOMIC DNA]</scope>
    <source>
        <strain evidence="1 2">NCTC12123</strain>
    </source>
</reference>
<sequence length="39" mass="4640">MLMFLRKCQPLDINLTPFLFKWVCLFVSVFVKIKGNEYG</sequence>
<gene>
    <name evidence="1" type="ORF">NCTC12123_02505</name>
</gene>
<dbReference type="AlphaFoldDB" id="A0A376FCL4"/>
<dbReference type="Proteomes" id="UP000255163">
    <property type="component" value="Unassembled WGS sequence"/>
</dbReference>
<dbReference type="EMBL" id="UFYI01000007">
    <property type="protein sequence ID" value="STD21099.1"/>
    <property type="molecule type" value="Genomic_DNA"/>
</dbReference>
<proteinExistence type="predicted"/>
<organism evidence="1 2">
    <name type="scientific">Enterobacter asburiae</name>
    <dbReference type="NCBI Taxonomy" id="61645"/>
    <lineage>
        <taxon>Bacteria</taxon>
        <taxon>Pseudomonadati</taxon>
        <taxon>Pseudomonadota</taxon>
        <taxon>Gammaproteobacteria</taxon>
        <taxon>Enterobacterales</taxon>
        <taxon>Enterobacteriaceae</taxon>
        <taxon>Enterobacter</taxon>
        <taxon>Enterobacter cloacae complex</taxon>
    </lineage>
</organism>
<protein>
    <submittedName>
        <fullName evidence="1">Uncharacterized protein</fullName>
    </submittedName>
</protein>
<name>A0A376FCL4_ENTAS</name>
<evidence type="ECO:0000313" key="1">
    <source>
        <dbReference type="EMBL" id="STD21099.1"/>
    </source>
</evidence>
<accession>A0A376FCL4</accession>
<evidence type="ECO:0000313" key="2">
    <source>
        <dbReference type="Proteomes" id="UP000255163"/>
    </source>
</evidence>